<organism evidence="2 3">
    <name type="scientific">Sporormia fimetaria CBS 119925</name>
    <dbReference type="NCBI Taxonomy" id="1340428"/>
    <lineage>
        <taxon>Eukaryota</taxon>
        <taxon>Fungi</taxon>
        <taxon>Dikarya</taxon>
        <taxon>Ascomycota</taxon>
        <taxon>Pezizomycotina</taxon>
        <taxon>Dothideomycetes</taxon>
        <taxon>Pleosporomycetidae</taxon>
        <taxon>Pleosporales</taxon>
        <taxon>Sporormiaceae</taxon>
        <taxon>Sporormia</taxon>
    </lineage>
</organism>
<evidence type="ECO:0000313" key="3">
    <source>
        <dbReference type="Proteomes" id="UP000799440"/>
    </source>
</evidence>
<dbReference type="InterPro" id="IPR001214">
    <property type="entry name" value="SET_dom"/>
</dbReference>
<dbReference type="Proteomes" id="UP000799440">
    <property type="component" value="Unassembled WGS sequence"/>
</dbReference>
<evidence type="ECO:0000313" key="2">
    <source>
        <dbReference type="EMBL" id="KAF2749340.1"/>
    </source>
</evidence>
<dbReference type="InterPro" id="IPR046341">
    <property type="entry name" value="SET_dom_sf"/>
</dbReference>
<dbReference type="PROSITE" id="PS50280">
    <property type="entry name" value="SET"/>
    <property type="match status" value="1"/>
</dbReference>
<proteinExistence type="predicted"/>
<dbReference type="EMBL" id="MU006566">
    <property type="protein sequence ID" value="KAF2749340.1"/>
    <property type="molecule type" value="Genomic_DNA"/>
</dbReference>
<sequence length="479" mass="53807">MFLKKQFRKASQFDPAFSGSTASDSPLVEHWLRDRSLDDPIEIATQVSRPLKDLAMRIKFDVGVFQTEPDYDLPLISSYVGPTTLHVDAANYVCDTEIKGTASHGRGLFAKRAFKTGELVCAEKAFAMPGYFIQDRKSDCFLYNLGNETASPRPGALLFRELVQKLRWNPSLRKDFFAMDDGGYWEANGWPVTEGEDIPVDVFRVEKIRQLNCFSVPTRSVDLITQPPNSNPELRNGFWIHASYLNHSCVPNTVRTFLGDIHFLRATRDIEAGEELMQQYVAPEIDIEERQKTFEATWSFRCDCKLCEADGAVSQEIRKQRVVKFEELKSAVLKLGKSGKMTNTSIKKVARGLKELEALYTPQEGGDPYAHLPRLALVHPTLFLTEAWRGVGNVEKTTEYALKLLRNFGILTSVENGTLEVLGNEGFINVEGVRALKYLAEAYQTKGESGLAESCKALAKVWFVIITGSEMGSEEFLKA</sequence>
<gene>
    <name evidence="2" type="ORF">M011DRAFT_465773</name>
</gene>
<dbReference type="Pfam" id="PF00856">
    <property type="entry name" value="SET"/>
    <property type="match status" value="1"/>
</dbReference>
<name>A0A6A6VII2_9PLEO</name>
<dbReference type="PANTHER" id="PTHR47643:SF2">
    <property type="entry name" value="TPR DOMAIN PROTEIN (AFU_ORTHOLOGUE AFUA_5G12710)"/>
    <property type="match status" value="1"/>
</dbReference>
<dbReference type="InterPro" id="IPR053209">
    <property type="entry name" value="Gramillin-biosynth_MTr"/>
</dbReference>
<dbReference type="SUPFAM" id="SSF82199">
    <property type="entry name" value="SET domain"/>
    <property type="match status" value="1"/>
</dbReference>
<evidence type="ECO:0000259" key="1">
    <source>
        <dbReference type="PROSITE" id="PS50280"/>
    </source>
</evidence>
<keyword evidence="3" id="KW-1185">Reference proteome</keyword>
<accession>A0A6A6VII2</accession>
<protein>
    <submittedName>
        <fullName evidence="2">SET domain-containing protein</fullName>
    </submittedName>
</protein>
<dbReference type="AlphaFoldDB" id="A0A6A6VII2"/>
<dbReference type="OrthoDB" id="438641at2759"/>
<dbReference type="Gene3D" id="2.170.270.10">
    <property type="entry name" value="SET domain"/>
    <property type="match status" value="1"/>
</dbReference>
<dbReference type="CDD" id="cd20071">
    <property type="entry name" value="SET_SMYD"/>
    <property type="match status" value="1"/>
</dbReference>
<dbReference type="PANTHER" id="PTHR47643">
    <property type="entry name" value="TPR DOMAIN PROTEIN (AFU_ORTHOLOGUE AFUA_5G12710)"/>
    <property type="match status" value="1"/>
</dbReference>
<reference evidence="2" key="1">
    <citation type="journal article" date="2020" name="Stud. Mycol.">
        <title>101 Dothideomycetes genomes: a test case for predicting lifestyles and emergence of pathogens.</title>
        <authorList>
            <person name="Haridas S."/>
            <person name="Albert R."/>
            <person name="Binder M."/>
            <person name="Bloem J."/>
            <person name="Labutti K."/>
            <person name="Salamov A."/>
            <person name="Andreopoulos B."/>
            <person name="Baker S."/>
            <person name="Barry K."/>
            <person name="Bills G."/>
            <person name="Bluhm B."/>
            <person name="Cannon C."/>
            <person name="Castanera R."/>
            <person name="Culley D."/>
            <person name="Daum C."/>
            <person name="Ezra D."/>
            <person name="Gonzalez J."/>
            <person name="Henrissat B."/>
            <person name="Kuo A."/>
            <person name="Liang C."/>
            <person name="Lipzen A."/>
            <person name="Lutzoni F."/>
            <person name="Magnuson J."/>
            <person name="Mondo S."/>
            <person name="Nolan M."/>
            <person name="Ohm R."/>
            <person name="Pangilinan J."/>
            <person name="Park H.-J."/>
            <person name="Ramirez L."/>
            <person name="Alfaro M."/>
            <person name="Sun H."/>
            <person name="Tritt A."/>
            <person name="Yoshinaga Y."/>
            <person name="Zwiers L.-H."/>
            <person name="Turgeon B."/>
            <person name="Goodwin S."/>
            <person name="Spatafora J."/>
            <person name="Crous P."/>
            <person name="Grigoriev I."/>
        </authorList>
    </citation>
    <scope>NUCLEOTIDE SEQUENCE</scope>
    <source>
        <strain evidence="2">CBS 119925</strain>
    </source>
</reference>
<feature type="domain" description="SET" evidence="1">
    <location>
        <begin position="94"/>
        <end position="281"/>
    </location>
</feature>